<sequence>MVQDDSSLPEINSASPEALPVQSDDERSAQDLLLMVLNYALEFGLSWKAVEALQKLIVHVLDRHDIPTSKYLFKKQVGANIQDARFHFYCAPCINALGKTSGHLQERNSFQATCPFCNESYSGRKLVLDGHFFITLQTERQLSSLLSDKVVASNLLWRKGCGPLTINSLQKTC</sequence>
<name>A0ACB7SJZ9_HYAAI</name>
<proteinExistence type="predicted"/>
<organism evidence="1 2">
    <name type="scientific">Hyalomma asiaticum</name>
    <name type="common">Tick</name>
    <dbReference type="NCBI Taxonomy" id="266040"/>
    <lineage>
        <taxon>Eukaryota</taxon>
        <taxon>Metazoa</taxon>
        <taxon>Ecdysozoa</taxon>
        <taxon>Arthropoda</taxon>
        <taxon>Chelicerata</taxon>
        <taxon>Arachnida</taxon>
        <taxon>Acari</taxon>
        <taxon>Parasitiformes</taxon>
        <taxon>Ixodida</taxon>
        <taxon>Ixodoidea</taxon>
        <taxon>Ixodidae</taxon>
        <taxon>Hyalomminae</taxon>
        <taxon>Hyalomma</taxon>
    </lineage>
</organism>
<dbReference type="EMBL" id="CM023484">
    <property type="protein sequence ID" value="KAH6934244.1"/>
    <property type="molecule type" value="Genomic_DNA"/>
</dbReference>
<evidence type="ECO:0000313" key="2">
    <source>
        <dbReference type="Proteomes" id="UP000821845"/>
    </source>
</evidence>
<reference evidence="1" key="1">
    <citation type="submission" date="2020-05" db="EMBL/GenBank/DDBJ databases">
        <title>Large-scale comparative analyses of tick genomes elucidate their genetic diversity and vector capacities.</title>
        <authorList>
            <person name="Jia N."/>
            <person name="Wang J."/>
            <person name="Shi W."/>
            <person name="Du L."/>
            <person name="Sun Y."/>
            <person name="Zhan W."/>
            <person name="Jiang J."/>
            <person name="Wang Q."/>
            <person name="Zhang B."/>
            <person name="Ji P."/>
            <person name="Sakyi L.B."/>
            <person name="Cui X."/>
            <person name="Yuan T."/>
            <person name="Jiang B."/>
            <person name="Yang W."/>
            <person name="Lam T.T.-Y."/>
            <person name="Chang Q."/>
            <person name="Ding S."/>
            <person name="Wang X."/>
            <person name="Zhu J."/>
            <person name="Ruan X."/>
            <person name="Zhao L."/>
            <person name="Wei J."/>
            <person name="Que T."/>
            <person name="Du C."/>
            <person name="Cheng J."/>
            <person name="Dai P."/>
            <person name="Han X."/>
            <person name="Huang E."/>
            <person name="Gao Y."/>
            <person name="Liu J."/>
            <person name="Shao H."/>
            <person name="Ye R."/>
            <person name="Li L."/>
            <person name="Wei W."/>
            <person name="Wang X."/>
            <person name="Wang C."/>
            <person name="Yang T."/>
            <person name="Huo Q."/>
            <person name="Li W."/>
            <person name="Guo W."/>
            <person name="Chen H."/>
            <person name="Zhou L."/>
            <person name="Ni X."/>
            <person name="Tian J."/>
            <person name="Zhou Y."/>
            <person name="Sheng Y."/>
            <person name="Liu T."/>
            <person name="Pan Y."/>
            <person name="Xia L."/>
            <person name="Li J."/>
            <person name="Zhao F."/>
            <person name="Cao W."/>
        </authorList>
    </citation>
    <scope>NUCLEOTIDE SEQUENCE</scope>
    <source>
        <strain evidence="1">Hyas-2018</strain>
    </source>
</reference>
<protein>
    <submittedName>
        <fullName evidence="1">Uncharacterized protein</fullName>
    </submittedName>
</protein>
<dbReference type="Proteomes" id="UP000821845">
    <property type="component" value="Chromosome 4"/>
</dbReference>
<gene>
    <name evidence="1" type="ORF">HPB50_022231</name>
</gene>
<comment type="caution">
    <text evidence="1">The sequence shown here is derived from an EMBL/GenBank/DDBJ whole genome shotgun (WGS) entry which is preliminary data.</text>
</comment>
<keyword evidence="2" id="KW-1185">Reference proteome</keyword>
<evidence type="ECO:0000313" key="1">
    <source>
        <dbReference type="EMBL" id="KAH6934244.1"/>
    </source>
</evidence>
<accession>A0ACB7SJZ9</accession>